<keyword evidence="4 7" id="KW-1133">Transmembrane helix</keyword>
<dbReference type="Proteomes" id="UP000289455">
    <property type="component" value="Unassembled WGS sequence"/>
</dbReference>
<evidence type="ECO:0000256" key="6">
    <source>
        <dbReference type="SAM" id="Coils"/>
    </source>
</evidence>
<dbReference type="Pfam" id="PF02706">
    <property type="entry name" value="Wzz"/>
    <property type="match status" value="1"/>
</dbReference>
<feature type="coiled-coil region" evidence="6">
    <location>
        <begin position="235"/>
        <end position="269"/>
    </location>
</feature>
<accession>A0A4Q1BZW7</accession>
<comment type="caution">
    <text evidence="9">The sequence shown here is derived from an EMBL/GenBank/DDBJ whole genome shotgun (WGS) entry which is preliminary data.</text>
</comment>
<evidence type="ECO:0000256" key="3">
    <source>
        <dbReference type="ARBA" id="ARBA00022692"/>
    </source>
</evidence>
<evidence type="ECO:0000256" key="5">
    <source>
        <dbReference type="ARBA" id="ARBA00023136"/>
    </source>
</evidence>
<keyword evidence="5 7" id="KW-0472">Membrane</keyword>
<evidence type="ECO:0000256" key="7">
    <source>
        <dbReference type="SAM" id="Phobius"/>
    </source>
</evidence>
<name>A0A4Q1BZW7_9BACT</name>
<organism evidence="9 10">
    <name type="scientific">Aquirufa rosea</name>
    <dbReference type="NCBI Taxonomy" id="2509241"/>
    <lineage>
        <taxon>Bacteria</taxon>
        <taxon>Pseudomonadati</taxon>
        <taxon>Bacteroidota</taxon>
        <taxon>Cytophagia</taxon>
        <taxon>Cytophagales</taxon>
        <taxon>Flectobacillaceae</taxon>
        <taxon>Aquirufa</taxon>
    </lineage>
</organism>
<dbReference type="RefSeq" id="WP_129026787.1">
    <property type="nucleotide sequence ID" value="NZ_SDHY01000003.1"/>
</dbReference>
<reference evidence="9 10" key="1">
    <citation type="submission" date="2019-01" db="EMBL/GenBank/DDBJ databases">
        <title>Cytophagaceae bacterium strain CAR-16.</title>
        <authorList>
            <person name="Chen W.-M."/>
        </authorList>
    </citation>
    <scope>NUCLEOTIDE SEQUENCE [LARGE SCALE GENOMIC DNA]</scope>
    <source>
        <strain evidence="9 10">CAR-16</strain>
    </source>
</reference>
<comment type="subcellular location">
    <subcellularLocation>
        <location evidence="1">Cell membrane</location>
        <topology evidence="1">Multi-pass membrane protein</topology>
    </subcellularLocation>
</comment>
<keyword evidence="3 7" id="KW-0812">Transmembrane</keyword>
<keyword evidence="10" id="KW-1185">Reference proteome</keyword>
<evidence type="ECO:0000256" key="1">
    <source>
        <dbReference type="ARBA" id="ARBA00004651"/>
    </source>
</evidence>
<gene>
    <name evidence="9" type="ORF">ESB04_05810</name>
</gene>
<dbReference type="InterPro" id="IPR050445">
    <property type="entry name" value="Bact_polysacc_biosynth/exp"/>
</dbReference>
<protein>
    <submittedName>
        <fullName evidence="9">Lipopolysaccharide biosynthesis protein</fullName>
    </submittedName>
</protein>
<sequence length="365" mass="40730">MSIDNNQVLPNTENDEISINLGEIFKVLKSQSILIGIISISFAIVGAIYSLSQPNEYESTVKLLPEIDSKTSGGSLGGLKSLAGLAGVDLGSSNSFDAIKPELYPSVLKSTPFLREALKSHVYVQKRKKWLSVYDYLIVSPELAPIQIFNSKSSDSDEDKNPINMPKEGLSPELIKLNKKEFSALKSLEGRITAEIDKKNGLITITVKLPDPVASATLISFTQNYLTKYVINYRTEKARKELKFLQDRREEAKKAYDNALNRLSTYRDQHRNTFLQVAKDQEKKLQYEVDLAFNLYSSISTQMADAAVKIQKETPVFKVLEPAQIALQKSEPKRSLITIGFAFLGLIISLAIVFFKSVNLKQLLG</sequence>
<evidence type="ECO:0000256" key="2">
    <source>
        <dbReference type="ARBA" id="ARBA00022475"/>
    </source>
</evidence>
<dbReference type="EMBL" id="SDHY01000003">
    <property type="protein sequence ID" value="RXK49690.1"/>
    <property type="molecule type" value="Genomic_DNA"/>
</dbReference>
<feature type="transmembrane region" description="Helical" evidence="7">
    <location>
        <begin position="336"/>
        <end position="355"/>
    </location>
</feature>
<dbReference type="GO" id="GO:0004713">
    <property type="term" value="F:protein tyrosine kinase activity"/>
    <property type="evidence" value="ECO:0007669"/>
    <property type="project" value="TreeGrafter"/>
</dbReference>
<feature type="transmembrane region" description="Helical" evidence="7">
    <location>
        <begin position="33"/>
        <end position="52"/>
    </location>
</feature>
<evidence type="ECO:0000313" key="10">
    <source>
        <dbReference type="Proteomes" id="UP000289455"/>
    </source>
</evidence>
<proteinExistence type="predicted"/>
<dbReference type="PANTHER" id="PTHR32309:SF13">
    <property type="entry name" value="FERRIC ENTEROBACTIN TRANSPORT PROTEIN FEPE"/>
    <property type="match status" value="1"/>
</dbReference>
<dbReference type="InterPro" id="IPR003856">
    <property type="entry name" value="LPS_length_determ_N"/>
</dbReference>
<keyword evidence="2" id="KW-1003">Cell membrane</keyword>
<dbReference type="PANTHER" id="PTHR32309">
    <property type="entry name" value="TYROSINE-PROTEIN KINASE"/>
    <property type="match status" value="1"/>
</dbReference>
<evidence type="ECO:0000259" key="8">
    <source>
        <dbReference type="Pfam" id="PF02706"/>
    </source>
</evidence>
<dbReference type="OrthoDB" id="1522571at2"/>
<feature type="domain" description="Polysaccharide chain length determinant N-terminal" evidence="8">
    <location>
        <begin position="18"/>
        <end position="76"/>
    </location>
</feature>
<keyword evidence="6" id="KW-0175">Coiled coil</keyword>
<dbReference type="AlphaFoldDB" id="A0A4Q1BZW7"/>
<evidence type="ECO:0000256" key="4">
    <source>
        <dbReference type="ARBA" id="ARBA00022989"/>
    </source>
</evidence>
<evidence type="ECO:0000313" key="9">
    <source>
        <dbReference type="EMBL" id="RXK49690.1"/>
    </source>
</evidence>
<dbReference type="GO" id="GO:0005886">
    <property type="term" value="C:plasma membrane"/>
    <property type="evidence" value="ECO:0007669"/>
    <property type="project" value="UniProtKB-SubCell"/>
</dbReference>